<dbReference type="Pfam" id="PF12146">
    <property type="entry name" value="Hydrolase_4"/>
    <property type="match status" value="1"/>
</dbReference>
<dbReference type="PROSITE" id="PS00708">
    <property type="entry name" value="PRO_ENDOPEP_SER"/>
    <property type="match status" value="1"/>
</dbReference>
<dbReference type="InterPro" id="IPR029058">
    <property type="entry name" value="AB_hydrolase_fold"/>
</dbReference>
<dbReference type="Gene3D" id="3.40.50.1820">
    <property type="entry name" value="alpha/beta hydrolase"/>
    <property type="match status" value="1"/>
</dbReference>
<dbReference type="PANTHER" id="PTHR43265:SF1">
    <property type="entry name" value="ESTERASE ESTD"/>
    <property type="match status" value="1"/>
</dbReference>
<evidence type="ECO:0000256" key="1">
    <source>
        <dbReference type="ARBA" id="ARBA00022801"/>
    </source>
</evidence>
<evidence type="ECO:0000313" key="3">
    <source>
        <dbReference type="EMBL" id="MDI3320607.1"/>
    </source>
</evidence>
<protein>
    <submittedName>
        <fullName evidence="3">Alpha/beta fold hydrolase</fullName>
    </submittedName>
</protein>
<keyword evidence="4" id="KW-1185">Reference proteome</keyword>
<evidence type="ECO:0000259" key="2">
    <source>
        <dbReference type="Pfam" id="PF12146"/>
    </source>
</evidence>
<comment type="caution">
    <text evidence="3">The sequence shown here is derived from an EMBL/GenBank/DDBJ whole genome shotgun (WGS) entry which is preliminary data.</text>
</comment>
<organism evidence="3 4">
    <name type="scientific">Pinibacter soli</name>
    <dbReference type="NCBI Taxonomy" id="3044211"/>
    <lineage>
        <taxon>Bacteria</taxon>
        <taxon>Pseudomonadati</taxon>
        <taxon>Bacteroidota</taxon>
        <taxon>Chitinophagia</taxon>
        <taxon>Chitinophagales</taxon>
        <taxon>Chitinophagaceae</taxon>
        <taxon>Pinibacter</taxon>
    </lineage>
</organism>
<dbReference type="Proteomes" id="UP001226434">
    <property type="component" value="Unassembled WGS sequence"/>
</dbReference>
<evidence type="ECO:0000313" key="4">
    <source>
        <dbReference type="Proteomes" id="UP001226434"/>
    </source>
</evidence>
<name>A0ABT6RDG1_9BACT</name>
<reference evidence="3 4" key="1">
    <citation type="submission" date="2023-05" db="EMBL/GenBank/DDBJ databases">
        <title>Genome sequence of Pinibacter sp. MAH-24.</title>
        <authorList>
            <person name="Huq M.A."/>
        </authorList>
    </citation>
    <scope>NUCLEOTIDE SEQUENCE [LARGE SCALE GENOMIC DNA]</scope>
    <source>
        <strain evidence="3 4">MAH-24</strain>
    </source>
</reference>
<sequence>MKFTGRIFLYTVLFFIALSLYANFLHPTLFFFKQPIKWLNSSALNSGKKISFKSGSNTLYGRLKAPANSSKKLPAIIFSPGSGGQSSYSDYYYASFLDTLYEQNFAKDSMVFLYFDKRGVGESEGNWYSASFEDRADDVKAAADYLRSLSFIDTNEIIVVGHSQGGWIAQICLSKYPQSFAGAISMAGPTFGVREQVINDYTSNFKCRENLSEPDAYTKAAKQVRVGFWITSLFPFQQDWKQLSIIKDFEPSAYLKNLKKPLLLMFCENDPLVSPQKSMAALDKLYDNNVPSNIQTTIIKGAIHPFKLADKCYHGSFNDIPLSMQAKQEIHDWVYDHFLSKKPD</sequence>
<dbReference type="RefSeq" id="WP_282334703.1">
    <property type="nucleotide sequence ID" value="NZ_JASBRG010000007.1"/>
</dbReference>
<keyword evidence="1 3" id="KW-0378">Hydrolase</keyword>
<dbReference type="InterPro" id="IPR053145">
    <property type="entry name" value="AB_hydrolase_Est10"/>
</dbReference>
<dbReference type="InterPro" id="IPR002471">
    <property type="entry name" value="Pept_S9_AS"/>
</dbReference>
<feature type="domain" description="Serine aminopeptidase S33" evidence="2">
    <location>
        <begin position="103"/>
        <end position="200"/>
    </location>
</feature>
<dbReference type="SUPFAM" id="SSF53474">
    <property type="entry name" value="alpha/beta-Hydrolases"/>
    <property type="match status" value="1"/>
</dbReference>
<dbReference type="PANTHER" id="PTHR43265">
    <property type="entry name" value="ESTERASE ESTD"/>
    <property type="match status" value="1"/>
</dbReference>
<proteinExistence type="predicted"/>
<dbReference type="InterPro" id="IPR022742">
    <property type="entry name" value="Hydrolase_4"/>
</dbReference>
<accession>A0ABT6RDG1</accession>
<dbReference type="EMBL" id="JASBRG010000007">
    <property type="protein sequence ID" value="MDI3320607.1"/>
    <property type="molecule type" value="Genomic_DNA"/>
</dbReference>
<gene>
    <name evidence="3" type="ORF">QJ048_12525</name>
</gene>
<dbReference type="GO" id="GO:0016787">
    <property type="term" value="F:hydrolase activity"/>
    <property type="evidence" value="ECO:0007669"/>
    <property type="project" value="UniProtKB-KW"/>
</dbReference>